<name>A0A8F7Q078_STRRM</name>
<dbReference type="RefSeq" id="WP_003979055.1">
    <property type="nucleotide sequence ID" value="NZ_CP025552.1"/>
</dbReference>
<dbReference type="GeneID" id="66860576"/>
<dbReference type="EMBL" id="MZ502219">
    <property type="protein sequence ID" value="QXV92367.1"/>
    <property type="molecule type" value="Genomic_DNA"/>
</dbReference>
<evidence type="ECO:0000313" key="2">
    <source>
        <dbReference type="EMBL" id="QXV92098.1"/>
    </source>
</evidence>
<evidence type="ECO:0000313" key="3">
    <source>
        <dbReference type="EMBL" id="QXV92367.1"/>
    </source>
</evidence>
<geneLocation type="plasmid" evidence="2">
    <name>unnamed</name>
</geneLocation>
<organism evidence="3">
    <name type="scientific">Streptomyces rimosus</name>
    <dbReference type="NCBI Taxonomy" id="1927"/>
    <lineage>
        <taxon>Bacteria</taxon>
        <taxon>Bacillati</taxon>
        <taxon>Actinomycetota</taxon>
        <taxon>Actinomycetes</taxon>
        <taxon>Kitasatosporales</taxon>
        <taxon>Streptomycetaceae</taxon>
        <taxon>Streptomyces</taxon>
    </lineage>
</organism>
<feature type="compositionally biased region" description="Polar residues" evidence="1">
    <location>
        <begin position="1"/>
        <end position="10"/>
    </location>
</feature>
<accession>A0A8F7Q078</accession>
<evidence type="ECO:0000256" key="1">
    <source>
        <dbReference type="SAM" id="MobiDB-lite"/>
    </source>
</evidence>
<feature type="region of interest" description="Disordered" evidence="1">
    <location>
        <begin position="1"/>
        <end position="43"/>
    </location>
</feature>
<keyword evidence="3" id="KW-0614">Plasmid</keyword>
<feature type="compositionally biased region" description="Basic residues" evidence="1">
    <location>
        <begin position="18"/>
        <end position="36"/>
    </location>
</feature>
<dbReference type="EMBL" id="MZ502218">
    <property type="protein sequence ID" value="QXV92098.1"/>
    <property type="molecule type" value="Genomic_DNA"/>
</dbReference>
<geneLocation type="plasmid" evidence="3">
    <name>pPZG101</name>
</geneLocation>
<gene>
    <name evidence="2" type="ORF">M4018_082960</name>
    <name evidence="3" type="ORF">R6500_082960</name>
</gene>
<proteinExistence type="predicted"/>
<sequence>MNDSTDTGPWNNPPERKKPLRRKRAEKLARRAGHWGRRLEQAREEGPDMVAAVTFDRLRGELDKLPQDARDRAYDDVTRALERVRETHAQ</sequence>
<dbReference type="AlphaFoldDB" id="A0A8F7Q078"/>
<protein>
    <submittedName>
        <fullName evidence="3">Uncharacterized protein</fullName>
    </submittedName>
</protein>
<reference evidence="3" key="1">
    <citation type="submission" date="2021-06" db="EMBL/GenBank/DDBJ databases">
        <authorList>
            <person name="Tome M."/>
            <person name="Jakse J."/>
            <person name="Slemc L."/>
            <person name="Garcia A.R."/>
            <person name="Petkovic H."/>
        </authorList>
    </citation>
    <scope>NUCLEOTIDE SEQUENCE</scope>
    <source>
        <plasmid evidence="3">pPZG101</plasmid>
        <plasmid evidence="2">unnamed</plasmid>
    </source>
</reference>